<keyword evidence="1" id="KW-0001">2Fe-2S</keyword>
<dbReference type="SUPFAM" id="SSF50022">
    <property type="entry name" value="ISP domain"/>
    <property type="match status" value="1"/>
</dbReference>
<evidence type="ECO:0000256" key="3">
    <source>
        <dbReference type="ARBA" id="ARBA00023004"/>
    </source>
</evidence>
<evidence type="ECO:0000256" key="2">
    <source>
        <dbReference type="ARBA" id="ARBA00022723"/>
    </source>
</evidence>
<dbReference type="EMBL" id="JADBGG010000012">
    <property type="protein sequence ID" value="MBE1425208.1"/>
    <property type="molecule type" value="Genomic_DNA"/>
</dbReference>
<keyword evidence="8" id="KW-1185">Reference proteome</keyword>
<keyword evidence="4" id="KW-0411">Iron-sulfur</keyword>
<keyword evidence="5" id="KW-1015">Disulfide bond</keyword>
<evidence type="ECO:0000256" key="4">
    <source>
        <dbReference type="ARBA" id="ARBA00023014"/>
    </source>
</evidence>
<dbReference type="Pfam" id="PF00355">
    <property type="entry name" value="Rieske"/>
    <property type="match status" value="1"/>
</dbReference>
<keyword evidence="2" id="KW-0479">Metal-binding</keyword>
<name>A0ABR9H3D6_9BACT</name>
<evidence type="ECO:0000313" key="8">
    <source>
        <dbReference type="Proteomes" id="UP000639010"/>
    </source>
</evidence>
<protein>
    <submittedName>
        <fullName evidence="7">Glycine/D-amino acid oxidase-like deaminating enzyme/nitrite reductase/ring-hydroxylating ferredoxin subunit</fullName>
    </submittedName>
</protein>
<gene>
    <name evidence="7" type="ORF">H4684_001859</name>
</gene>
<dbReference type="InterPro" id="IPR006076">
    <property type="entry name" value="FAD-dep_OxRdtase"/>
</dbReference>
<feature type="domain" description="Rieske" evidence="6">
    <location>
        <begin position="425"/>
        <end position="511"/>
    </location>
</feature>
<accession>A0ABR9H3D6</accession>
<dbReference type="PANTHER" id="PTHR13847">
    <property type="entry name" value="SARCOSINE DEHYDROGENASE-RELATED"/>
    <property type="match status" value="1"/>
</dbReference>
<dbReference type="RefSeq" id="WP_192623512.1">
    <property type="nucleotide sequence ID" value="NZ_JADBGG010000012.1"/>
</dbReference>
<dbReference type="Pfam" id="PF01266">
    <property type="entry name" value="DAO"/>
    <property type="match status" value="1"/>
</dbReference>
<dbReference type="PANTHER" id="PTHR13847:SF281">
    <property type="entry name" value="FAD DEPENDENT OXIDOREDUCTASE DOMAIN-CONTAINING PROTEIN"/>
    <property type="match status" value="1"/>
</dbReference>
<dbReference type="InterPro" id="IPR005805">
    <property type="entry name" value="Rieske_Fe-S_prot_C"/>
</dbReference>
<comment type="caution">
    <text evidence="7">The sequence shown here is derived from an EMBL/GenBank/DDBJ whole genome shotgun (WGS) entry which is preliminary data.</text>
</comment>
<evidence type="ECO:0000256" key="1">
    <source>
        <dbReference type="ARBA" id="ARBA00022714"/>
    </source>
</evidence>
<reference evidence="7 8" key="1">
    <citation type="submission" date="2020-10" db="EMBL/GenBank/DDBJ databases">
        <title>Genomic Encyclopedia of Type Strains, Phase IV (KMG-IV): sequencing the most valuable type-strain genomes for metagenomic binning, comparative biology and taxonomic classification.</title>
        <authorList>
            <person name="Goeker M."/>
        </authorList>
    </citation>
    <scope>NUCLEOTIDE SEQUENCE [LARGE SCALE GENOMIC DNA]</scope>
    <source>
        <strain evidence="7 8">DSM 4194</strain>
    </source>
</reference>
<dbReference type="Gene3D" id="3.30.9.10">
    <property type="entry name" value="D-Amino Acid Oxidase, subunit A, domain 2"/>
    <property type="match status" value="1"/>
</dbReference>
<dbReference type="PRINTS" id="PR00162">
    <property type="entry name" value="RIESKE"/>
</dbReference>
<keyword evidence="3" id="KW-0408">Iron</keyword>
<evidence type="ECO:0000313" key="7">
    <source>
        <dbReference type="EMBL" id="MBE1425208.1"/>
    </source>
</evidence>
<proteinExistence type="predicted"/>
<dbReference type="InterPro" id="IPR038010">
    <property type="entry name" value="YhfW_C"/>
</dbReference>
<organism evidence="7 8">
    <name type="scientific">Desulfomicrobium macestii</name>
    <dbReference type="NCBI Taxonomy" id="90731"/>
    <lineage>
        <taxon>Bacteria</taxon>
        <taxon>Pseudomonadati</taxon>
        <taxon>Thermodesulfobacteriota</taxon>
        <taxon>Desulfovibrionia</taxon>
        <taxon>Desulfovibrionales</taxon>
        <taxon>Desulfomicrobiaceae</taxon>
        <taxon>Desulfomicrobium</taxon>
    </lineage>
</organism>
<dbReference type="CDD" id="cd03477">
    <property type="entry name" value="Rieske_YhfW_C"/>
    <property type="match status" value="1"/>
</dbReference>
<dbReference type="Gene3D" id="2.102.10.10">
    <property type="entry name" value="Rieske [2Fe-2S] iron-sulphur domain"/>
    <property type="match status" value="1"/>
</dbReference>
<dbReference type="SUPFAM" id="SSF51971">
    <property type="entry name" value="Nucleotide-binding domain"/>
    <property type="match status" value="1"/>
</dbReference>
<evidence type="ECO:0000256" key="5">
    <source>
        <dbReference type="ARBA" id="ARBA00023157"/>
    </source>
</evidence>
<sequence>MNSNSGQTTSIWMATGQEPESTPLSENMHADVCIVGAGIAGMTTAYLLSRTGRTVIVLDDGHIGGGMTERTTVHLCNAIDDRYFEIEHLHGEKGAILAAESHTAAIDCIEAIVVEEGIDCEFERLDGYLFVPPNGSKDVLERELNAAHRAGLTDIDRVGRAPIDDFDTGMCLCFPRQAQFHPMKYLEGLKHAIERNGGRIFTGTHAGKIEDGARIETDSGFAVTADAIVMATNTPVNDIVTIHTKQYSYTTYVIAARIPRGSVTRALYWDTDDPYHYIRVQSVSAQDGDDYDLLIVGGEDHKSGQADDGDQRYENLEGWARERFPMIENIEMRWSGQVMEPVDGLAFIGRNPGDQNVYIITGDSGMGMTHGTIGGILVTELIVGDPCPWESLYDPSRITLRTSLQYARENINVAVQYFEGYLSGGDVDSPEEIAPGEGAIVRRGIAKVAVYRDEEGTLHERSAVCPHLGGIVSWNTSEKTWDCPCHGSQFDSYGRVITGPANSDLGSAKDE</sequence>
<dbReference type="InterPro" id="IPR017941">
    <property type="entry name" value="Rieske_2Fe-2S"/>
</dbReference>
<evidence type="ECO:0000259" key="6">
    <source>
        <dbReference type="PROSITE" id="PS51296"/>
    </source>
</evidence>
<dbReference type="InterPro" id="IPR036188">
    <property type="entry name" value="FAD/NAD-bd_sf"/>
</dbReference>
<dbReference type="Gene3D" id="3.50.50.60">
    <property type="entry name" value="FAD/NAD(P)-binding domain"/>
    <property type="match status" value="1"/>
</dbReference>
<dbReference type="InterPro" id="IPR036922">
    <property type="entry name" value="Rieske_2Fe-2S_sf"/>
</dbReference>
<dbReference type="Proteomes" id="UP000639010">
    <property type="component" value="Unassembled WGS sequence"/>
</dbReference>
<dbReference type="PROSITE" id="PS51296">
    <property type="entry name" value="RIESKE"/>
    <property type="match status" value="1"/>
</dbReference>